<dbReference type="OrthoDB" id="9795736at2"/>
<evidence type="ECO:0000256" key="1">
    <source>
        <dbReference type="SAM" id="Phobius"/>
    </source>
</evidence>
<feature type="transmembrane region" description="Helical" evidence="1">
    <location>
        <begin position="143"/>
        <end position="162"/>
    </location>
</feature>
<keyword evidence="1" id="KW-1133">Transmembrane helix</keyword>
<protein>
    <submittedName>
        <fullName evidence="2">DUF1003 domain-containing protein</fullName>
    </submittedName>
</protein>
<keyword evidence="1" id="KW-0812">Transmembrane</keyword>
<evidence type="ECO:0000313" key="3">
    <source>
        <dbReference type="Proteomes" id="UP000297693"/>
    </source>
</evidence>
<dbReference type="RefSeq" id="WP_135623913.1">
    <property type="nucleotide sequence ID" value="NZ_RQGD01000034.1"/>
</dbReference>
<sequence>MKCDICLKNFPKLELIAASGIQNEMEELIQISHPTWNDKSKICKDDFDQFRIKYITHIIKKEKGSIEKLEESVIHSIKENELLTFDTNFKIVSPTVGEKISDGVAAFGGSWKFISIFFILLFLWIFANSVLLFSYQYDPYPFILLNLILSCIAAIQAPIIMMSQNRQEAKDRTRAENDYKINLKSEIEIRTLHEKVDHLLLDQWSKMMEIQEIQIEILEDIRRKLKN</sequence>
<name>A0A4R9K1B2_9LEPT</name>
<feature type="transmembrane region" description="Helical" evidence="1">
    <location>
        <begin position="116"/>
        <end position="137"/>
    </location>
</feature>
<dbReference type="PANTHER" id="PTHR41386">
    <property type="entry name" value="INTEGRAL MEMBRANE PROTEIN-RELATED"/>
    <property type="match status" value="1"/>
</dbReference>
<gene>
    <name evidence="2" type="ORF">EHQ58_10835</name>
</gene>
<dbReference type="Pfam" id="PF06210">
    <property type="entry name" value="DUF1003"/>
    <property type="match status" value="1"/>
</dbReference>
<accession>A0A4R9K1B2</accession>
<keyword evidence="3" id="KW-1185">Reference proteome</keyword>
<dbReference type="PANTHER" id="PTHR41386:SF1">
    <property type="entry name" value="MEMBRANE PROTEIN"/>
    <property type="match status" value="1"/>
</dbReference>
<organism evidence="2 3">
    <name type="scientific">Leptospira ognonensis</name>
    <dbReference type="NCBI Taxonomy" id="2484945"/>
    <lineage>
        <taxon>Bacteria</taxon>
        <taxon>Pseudomonadati</taxon>
        <taxon>Spirochaetota</taxon>
        <taxon>Spirochaetia</taxon>
        <taxon>Leptospirales</taxon>
        <taxon>Leptospiraceae</taxon>
        <taxon>Leptospira</taxon>
    </lineage>
</organism>
<dbReference type="Proteomes" id="UP000297693">
    <property type="component" value="Unassembled WGS sequence"/>
</dbReference>
<dbReference type="AlphaFoldDB" id="A0A4R9K1B2"/>
<comment type="caution">
    <text evidence="2">The sequence shown here is derived from an EMBL/GenBank/DDBJ whole genome shotgun (WGS) entry which is preliminary data.</text>
</comment>
<reference evidence="2" key="1">
    <citation type="journal article" date="2019" name="PLoS Negl. Trop. Dis.">
        <title>Revisiting the worldwide diversity of Leptospira species in the environment.</title>
        <authorList>
            <person name="Vincent A.T."/>
            <person name="Schiettekatte O."/>
            <person name="Bourhy P."/>
            <person name="Veyrier F.J."/>
            <person name="Picardeau M."/>
        </authorList>
    </citation>
    <scope>NUCLEOTIDE SEQUENCE [LARGE SCALE GENOMIC DNA]</scope>
    <source>
        <strain evidence="2">201702476</strain>
    </source>
</reference>
<proteinExistence type="predicted"/>
<evidence type="ECO:0000313" key="2">
    <source>
        <dbReference type="EMBL" id="TGL57895.1"/>
    </source>
</evidence>
<dbReference type="InterPro" id="IPR010406">
    <property type="entry name" value="DUF1003"/>
</dbReference>
<dbReference type="EMBL" id="RQGD01000034">
    <property type="protein sequence ID" value="TGL57895.1"/>
    <property type="molecule type" value="Genomic_DNA"/>
</dbReference>
<keyword evidence="1" id="KW-0472">Membrane</keyword>